<reference evidence="1 2" key="1">
    <citation type="submission" date="2018-06" db="EMBL/GenBank/DDBJ databases">
        <title>Genomic Encyclopedia of Type Strains, Phase IV (KMG-IV): sequencing the most valuable type-strain genomes for metagenomic binning, comparative biology and taxonomic classification.</title>
        <authorList>
            <person name="Goeker M."/>
        </authorList>
    </citation>
    <scope>NUCLEOTIDE SEQUENCE [LARGE SCALE GENOMIC DNA]</scope>
    <source>
        <strain evidence="1 2">DSM 26720</strain>
    </source>
</reference>
<evidence type="ECO:0000313" key="1">
    <source>
        <dbReference type="EMBL" id="RAK34073.1"/>
    </source>
</evidence>
<dbReference type="Proteomes" id="UP000249453">
    <property type="component" value="Unassembled WGS sequence"/>
</dbReference>
<dbReference type="InterPro" id="IPR021270">
    <property type="entry name" value="DUF2849"/>
</dbReference>
<keyword evidence="2" id="KW-1185">Reference proteome</keyword>
<evidence type="ECO:0000313" key="2">
    <source>
        <dbReference type="Proteomes" id="UP000249453"/>
    </source>
</evidence>
<sequence length="100" mass="10831">MVVKVLTANRLIDGQAVWLAADGAWRESIDGALVARHPEAVAALEEAGTLAAQDNLVVDVSVIDVEEREDGLYPLRLRERIRLSGPTIVTFGTSQLKHVS</sequence>
<organism evidence="1 2">
    <name type="scientific">Falsochrobactrum ovis</name>
    <dbReference type="NCBI Taxonomy" id="1293442"/>
    <lineage>
        <taxon>Bacteria</taxon>
        <taxon>Pseudomonadati</taxon>
        <taxon>Pseudomonadota</taxon>
        <taxon>Alphaproteobacteria</taxon>
        <taxon>Hyphomicrobiales</taxon>
        <taxon>Brucellaceae</taxon>
        <taxon>Falsochrobactrum</taxon>
    </lineage>
</organism>
<proteinExistence type="predicted"/>
<dbReference type="RefSeq" id="WP_111573923.1">
    <property type="nucleotide sequence ID" value="NZ_JBHEEY010000001.1"/>
</dbReference>
<accession>A0A364JZE9</accession>
<comment type="caution">
    <text evidence="1">The sequence shown here is derived from an EMBL/GenBank/DDBJ whole genome shotgun (WGS) entry which is preliminary data.</text>
</comment>
<protein>
    <submittedName>
        <fullName evidence="1">Uncharacterized protein DUF2849</fullName>
    </submittedName>
</protein>
<gene>
    <name evidence="1" type="ORF">C7374_101401</name>
</gene>
<dbReference type="EMBL" id="QLMK01000001">
    <property type="protein sequence ID" value="RAK34073.1"/>
    <property type="molecule type" value="Genomic_DNA"/>
</dbReference>
<dbReference type="AlphaFoldDB" id="A0A364JZE9"/>
<dbReference type="OrthoDB" id="9815695at2"/>
<dbReference type="Pfam" id="PF11011">
    <property type="entry name" value="DUF2849"/>
    <property type="match status" value="1"/>
</dbReference>
<name>A0A364JZE9_9HYPH</name>